<dbReference type="Gene3D" id="1.20.120.1130">
    <property type="match status" value="1"/>
</dbReference>
<name>J9EAQ6_WUCBA</name>
<accession>J9EAQ6</accession>
<evidence type="ECO:0000313" key="3">
    <source>
        <dbReference type="EMBL" id="EJW74062.1"/>
    </source>
</evidence>
<comment type="similarity">
    <text evidence="1">Belongs to the VPS28 family.</text>
</comment>
<dbReference type="GO" id="GO:0044877">
    <property type="term" value="F:protein-containing complex binding"/>
    <property type="evidence" value="ECO:0007669"/>
    <property type="project" value="TreeGrafter"/>
</dbReference>
<protein>
    <recommendedName>
        <fullName evidence="2">VPS28 C-terminal domain-containing protein</fullName>
    </recommendedName>
</protein>
<evidence type="ECO:0000256" key="1">
    <source>
        <dbReference type="PROSITE-ProRule" id="PRU00642"/>
    </source>
</evidence>
<dbReference type="SUPFAM" id="SSF140427">
    <property type="entry name" value="VPS28 C-terminal domain-like"/>
    <property type="match status" value="1"/>
</dbReference>
<dbReference type="GO" id="GO:0043328">
    <property type="term" value="P:protein transport to vacuole involved in ubiquitin-dependent protein catabolic process via the multivesicular body sorting pathway"/>
    <property type="evidence" value="ECO:0007669"/>
    <property type="project" value="TreeGrafter"/>
</dbReference>
<dbReference type="InterPro" id="IPR037206">
    <property type="entry name" value="VPS28_C_sf"/>
</dbReference>
<feature type="domain" description="VPS28 C-terminal" evidence="2">
    <location>
        <begin position="1"/>
        <end position="54"/>
    </location>
</feature>
<sequence>MITLPDNFDAKLKVMQWHEKLKNMGASEEVTDEDARQMIFDLETAYNSFTRFLHNS</sequence>
<keyword evidence="1" id="KW-0653">Protein transport</keyword>
<proteinExistence type="inferred from homology"/>
<evidence type="ECO:0000313" key="4">
    <source>
        <dbReference type="Proteomes" id="UP000004810"/>
    </source>
</evidence>
<organism evidence="3 4">
    <name type="scientific">Wuchereria bancrofti</name>
    <dbReference type="NCBI Taxonomy" id="6293"/>
    <lineage>
        <taxon>Eukaryota</taxon>
        <taxon>Metazoa</taxon>
        <taxon>Ecdysozoa</taxon>
        <taxon>Nematoda</taxon>
        <taxon>Chromadorea</taxon>
        <taxon>Rhabditida</taxon>
        <taxon>Spirurina</taxon>
        <taxon>Spiruromorpha</taxon>
        <taxon>Filarioidea</taxon>
        <taxon>Onchocercidae</taxon>
        <taxon>Wuchereria</taxon>
    </lineage>
</organism>
<dbReference type="Pfam" id="PF03997">
    <property type="entry name" value="VPS28"/>
    <property type="match status" value="1"/>
</dbReference>
<dbReference type="PANTHER" id="PTHR12937">
    <property type="entry name" value="VACUOLAR PROTEIN SORTING 28, ISOFORM 2 VPS28"/>
    <property type="match status" value="1"/>
</dbReference>
<dbReference type="EMBL" id="ADBV01012927">
    <property type="protein sequence ID" value="EJW74062.1"/>
    <property type="molecule type" value="Genomic_DNA"/>
</dbReference>
<dbReference type="PROSITE" id="PS51310">
    <property type="entry name" value="VPS28_C"/>
    <property type="match status" value="1"/>
</dbReference>
<comment type="caution">
    <text evidence="3">The sequence shown here is derived from an EMBL/GenBank/DDBJ whole genome shotgun (WGS) entry which is preliminary data.</text>
</comment>
<reference evidence="4" key="1">
    <citation type="submission" date="2012-08" db="EMBL/GenBank/DDBJ databases">
        <title>The Genome Sequence of Wuchereria bancrofti.</title>
        <authorList>
            <person name="Nutman T.B."/>
            <person name="Fink D.L."/>
            <person name="Russ C."/>
            <person name="Young S."/>
            <person name="Zeng Q."/>
            <person name="Koehrsen M."/>
            <person name="Alvarado L."/>
            <person name="Berlin A."/>
            <person name="Chapman S.B."/>
            <person name="Chen Z."/>
            <person name="Freedman E."/>
            <person name="Gellesch M."/>
            <person name="Goldberg J."/>
            <person name="Griggs A."/>
            <person name="Gujja S."/>
            <person name="Heilman E.R."/>
            <person name="Heiman D."/>
            <person name="Hepburn T."/>
            <person name="Howarth C."/>
            <person name="Jen D."/>
            <person name="Larson L."/>
            <person name="Lewis B."/>
            <person name="Mehta T."/>
            <person name="Park D."/>
            <person name="Pearson M."/>
            <person name="Roberts A."/>
            <person name="Saif S."/>
            <person name="Shea T."/>
            <person name="Shenoy N."/>
            <person name="Sisk P."/>
            <person name="Stolte C."/>
            <person name="Sykes S."/>
            <person name="Walk T."/>
            <person name="White J."/>
            <person name="Yandava C."/>
            <person name="Haas B."/>
            <person name="Henn M.R."/>
            <person name="Nusbaum C."/>
            <person name="Birren B."/>
        </authorList>
    </citation>
    <scope>NUCLEOTIDE SEQUENCE [LARGE SCALE GENOMIC DNA]</scope>
    <source>
        <strain evidence="4">NA</strain>
    </source>
</reference>
<dbReference type="Proteomes" id="UP000004810">
    <property type="component" value="Unassembled WGS sequence"/>
</dbReference>
<dbReference type="AlphaFoldDB" id="J9EAQ6"/>
<evidence type="ECO:0000259" key="2">
    <source>
        <dbReference type="PROSITE" id="PS51310"/>
    </source>
</evidence>
<dbReference type="InterPro" id="IPR017899">
    <property type="entry name" value="VPS28_C"/>
</dbReference>
<dbReference type="GO" id="GO:0000813">
    <property type="term" value="C:ESCRT I complex"/>
    <property type="evidence" value="ECO:0007669"/>
    <property type="project" value="InterPro"/>
</dbReference>
<dbReference type="PANTHER" id="PTHR12937:SF0">
    <property type="entry name" value="VACUOLAR PROTEIN SORTING-ASSOCIATED PROTEIN 28 HOMOLOG"/>
    <property type="match status" value="1"/>
</dbReference>
<dbReference type="InterPro" id="IPR007143">
    <property type="entry name" value="Vps28"/>
</dbReference>
<gene>
    <name evidence="3" type="ORF">WUBG_15029</name>
</gene>
<keyword evidence="1" id="KW-0813">Transport</keyword>